<dbReference type="AlphaFoldDB" id="A0A8S0RVU0"/>
<dbReference type="Gene3D" id="3.40.50.720">
    <property type="entry name" value="NAD(P)-binding Rossmann-like Domain"/>
    <property type="match status" value="1"/>
</dbReference>
<comment type="caution">
    <text evidence="1">The sequence shown here is derived from an EMBL/GenBank/DDBJ whole genome shotgun (WGS) entry which is preliminary data.</text>
</comment>
<sequence>MGVDCCYECIGVPELLNEAIEGSKVGLGTIVFIGSGLHLSGELKYIQFLCGRTIKGSIYGGTGNTKARPNENESRMTPCILALLSVDGRFPMTFAIIRQMNGGSSAKGIAGDENGTLVTGECLETECFGKAVEG</sequence>
<accession>A0A8S0RVU0</accession>
<proteinExistence type="predicted"/>
<dbReference type="EMBL" id="CACTIH010003733">
    <property type="protein sequence ID" value="CAA2983516.1"/>
    <property type="molecule type" value="Genomic_DNA"/>
</dbReference>
<reference evidence="1 2" key="1">
    <citation type="submission" date="2019-12" db="EMBL/GenBank/DDBJ databases">
        <authorList>
            <person name="Alioto T."/>
            <person name="Alioto T."/>
            <person name="Gomez Garrido J."/>
        </authorList>
    </citation>
    <scope>NUCLEOTIDE SEQUENCE [LARGE SCALE GENOMIC DNA]</scope>
</reference>
<dbReference type="InterPro" id="IPR036291">
    <property type="entry name" value="NAD(P)-bd_dom_sf"/>
</dbReference>
<dbReference type="Proteomes" id="UP000594638">
    <property type="component" value="Unassembled WGS sequence"/>
</dbReference>
<dbReference type="Gramene" id="OE9A066596T1">
    <property type="protein sequence ID" value="OE9A066596C1"/>
    <property type="gene ID" value="OE9A066596"/>
</dbReference>
<protein>
    <submittedName>
        <fullName evidence="1">Alcohol dehydrogenase, partial</fullName>
    </submittedName>
</protein>
<gene>
    <name evidence="1" type="ORF">OLEA9_A066596</name>
</gene>
<organism evidence="1 2">
    <name type="scientific">Olea europaea subsp. europaea</name>
    <dbReference type="NCBI Taxonomy" id="158383"/>
    <lineage>
        <taxon>Eukaryota</taxon>
        <taxon>Viridiplantae</taxon>
        <taxon>Streptophyta</taxon>
        <taxon>Embryophyta</taxon>
        <taxon>Tracheophyta</taxon>
        <taxon>Spermatophyta</taxon>
        <taxon>Magnoliopsida</taxon>
        <taxon>eudicotyledons</taxon>
        <taxon>Gunneridae</taxon>
        <taxon>Pentapetalae</taxon>
        <taxon>asterids</taxon>
        <taxon>lamiids</taxon>
        <taxon>Lamiales</taxon>
        <taxon>Oleaceae</taxon>
        <taxon>Oleeae</taxon>
        <taxon>Olea</taxon>
    </lineage>
</organism>
<dbReference type="SUPFAM" id="SSF51735">
    <property type="entry name" value="NAD(P)-binding Rossmann-fold domains"/>
    <property type="match status" value="1"/>
</dbReference>
<dbReference type="OrthoDB" id="417550at2759"/>
<evidence type="ECO:0000313" key="1">
    <source>
        <dbReference type="EMBL" id="CAA2983516.1"/>
    </source>
</evidence>
<evidence type="ECO:0000313" key="2">
    <source>
        <dbReference type="Proteomes" id="UP000594638"/>
    </source>
</evidence>
<name>A0A8S0RVU0_OLEEU</name>
<keyword evidence="2" id="KW-1185">Reference proteome</keyword>